<gene>
    <name evidence="2" type="ORF">ULMS_23060</name>
</gene>
<dbReference type="InterPro" id="IPR001296">
    <property type="entry name" value="Glyco_trans_1"/>
</dbReference>
<dbReference type="GO" id="GO:0016757">
    <property type="term" value="F:glycosyltransferase activity"/>
    <property type="evidence" value="ECO:0007669"/>
    <property type="project" value="InterPro"/>
</dbReference>
<keyword evidence="2" id="KW-0808">Transferase</keyword>
<dbReference type="Proteomes" id="UP000326994">
    <property type="component" value="Unassembled WGS sequence"/>
</dbReference>
<reference evidence="2 3" key="1">
    <citation type="submission" date="2019-08" db="EMBL/GenBank/DDBJ databases">
        <title>Ulvibacter marinistellae sp. nov., isolated from a starfish, Patiria pectinifera.</title>
        <authorList>
            <person name="Kawano K."/>
            <person name="Ushijima N."/>
            <person name="Kihara M."/>
            <person name="Itoh H."/>
        </authorList>
    </citation>
    <scope>NUCLEOTIDE SEQUENCE [LARGE SCALE GENOMIC DNA]</scope>
    <source>
        <strain evidence="2 3">KK4</strain>
    </source>
</reference>
<protein>
    <submittedName>
        <fullName evidence="2">Glycosyl transferase</fullName>
    </submittedName>
</protein>
<sequence>MKLLVVTLAPTLKTDYGFKSYAPYVKEMNIWMEDVSEVTIVSPTKYKPVLLTDAFKRNDITVKSIPFLKFSSPWFALKSVVFIPFILFRLILEMKKADHIHLRCPGNIGLLGCLTQVFFPSIKKTAKYAGNWDPKAEQPLSYRFQKWLLSNTFWTKNMQVLVYGDWFNQSKNIKSFFTASYRTSEICQFESNRFHAPFSFLFVGSLVNGKRPIYAIKLIEKLIKNGFFCSLKFYGDGIKREELETYVVNNNLQESILFMGNQNADSLKLAYQNSDFSILPSKSEGWPKVLAEAMFWGAIPIATPVSCVPWMLNFGERGVLLNLDLEKDKMTISKLLSNREKLLLMSKKGIEWSQQYTLDTFETEIKKLLK</sequence>
<comment type="caution">
    <text evidence="2">The sequence shown here is derived from an EMBL/GenBank/DDBJ whole genome shotgun (WGS) entry which is preliminary data.</text>
</comment>
<evidence type="ECO:0000259" key="1">
    <source>
        <dbReference type="Pfam" id="PF00534"/>
    </source>
</evidence>
<keyword evidence="3" id="KW-1185">Reference proteome</keyword>
<name>A0A5J4FZE5_9FLAO</name>
<feature type="domain" description="Glycosyl transferase family 1" evidence="1">
    <location>
        <begin position="190"/>
        <end position="351"/>
    </location>
</feature>
<accession>A0A5J4FZE5</accession>
<dbReference type="RefSeq" id="WP_151894715.1">
    <property type="nucleotide sequence ID" value="NZ_BKCF01000004.1"/>
</dbReference>
<evidence type="ECO:0000313" key="2">
    <source>
        <dbReference type="EMBL" id="GEQ86798.1"/>
    </source>
</evidence>
<proteinExistence type="predicted"/>
<evidence type="ECO:0000313" key="3">
    <source>
        <dbReference type="Proteomes" id="UP000326994"/>
    </source>
</evidence>
<dbReference type="InterPro" id="IPR050194">
    <property type="entry name" value="Glycosyltransferase_grp1"/>
</dbReference>
<dbReference type="EMBL" id="BKCF01000004">
    <property type="protein sequence ID" value="GEQ86798.1"/>
    <property type="molecule type" value="Genomic_DNA"/>
</dbReference>
<dbReference type="PANTHER" id="PTHR45947:SF3">
    <property type="entry name" value="SULFOQUINOVOSYL TRANSFERASE SQD2"/>
    <property type="match status" value="1"/>
</dbReference>
<dbReference type="Gene3D" id="3.40.50.2000">
    <property type="entry name" value="Glycogen Phosphorylase B"/>
    <property type="match status" value="2"/>
</dbReference>
<dbReference type="CDD" id="cd03801">
    <property type="entry name" value="GT4_PimA-like"/>
    <property type="match status" value="1"/>
</dbReference>
<dbReference type="AlphaFoldDB" id="A0A5J4FZE5"/>
<organism evidence="2 3">
    <name type="scientific">Patiriisocius marinistellae</name>
    <dbReference type="NCBI Taxonomy" id="2494560"/>
    <lineage>
        <taxon>Bacteria</taxon>
        <taxon>Pseudomonadati</taxon>
        <taxon>Bacteroidota</taxon>
        <taxon>Flavobacteriia</taxon>
        <taxon>Flavobacteriales</taxon>
        <taxon>Flavobacteriaceae</taxon>
        <taxon>Patiriisocius</taxon>
    </lineage>
</organism>
<dbReference type="PANTHER" id="PTHR45947">
    <property type="entry name" value="SULFOQUINOVOSYL TRANSFERASE SQD2"/>
    <property type="match status" value="1"/>
</dbReference>
<dbReference type="Pfam" id="PF00534">
    <property type="entry name" value="Glycos_transf_1"/>
    <property type="match status" value="1"/>
</dbReference>
<dbReference type="OrthoDB" id="1395864at2"/>
<dbReference type="SUPFAM" id="SSF53756">
    <property type="entry name" value="UDP-Glycosyltransferase/glycogen phosphorylase"/>
    <property type="match status" value="1"/>
</dbReference>